<organism evidence="2 3">
    <name type="scientific">Colletotrichum cuscutae</name>
    <dbReference type="NCBI Taxonomy" id="1209917"/>
    <lineage>
        <taxon>Eukaryota</taxon>
        <taxon>Fungi</taxon>
        <taxon>Dikarya</taxon>
        <taxon>Ascomycota</taxon>
        <taxon>Pezizomycotina</taxon>
        <taxon>Sordariomycetes</taxon>
        <taxon>Hypocreomycetidae</taxon>
        <taxon>Glomerellales</taxon>
        <taxon>Glomerellaceae</taxon>
        <taxon>Colletotrichum</taxon>
        <taxon>Colletotrichum acutatum species complex</taxon>
    </lineage>
</organism>
<keyword evidence="3" id="KW-1185">Reference proteome</keyword>
<evidence type="ECO:0000313" key="3">
    <source>
        <dbReference type="Proteomes" id="UP001239213"/>
    </source>
</evidence>
<name>A0AAI9VDC6_9PEZI</name>
<gene>
    <name evidence="2" type="ORF">CCUS01_16370</name>
</gene>
<dbReference type="Proteomes" id="UP001239213">
    <property type="component" value="Unassembled WGS sequence"/>
</dbReference>
<sequence length="216" mass="22975">MTASSLSASLSAHALTHPLRLPLPYSASLTQMPYEVLLLNTAGGTWGGTDSFGPEQAHGRMAKKRKAMTGSWRASSFPLSSTGTVEARRSRLGPTDTAATLLVPLTRITPPPPEPCIPLHPTTLVCLSYLTSQQPQLARISSRPVRPLIKAPNRAALHGRIPPRTVSPGRRRNKSVANVWMFALTDTQSLSPTKSQTLAAAVGQNASGSSASMLSY</sequence>
<feature type="region of interest" description="Disordered" evidence="1">
    <location>
        <begin position="72"/>
        <end position="91"/>
    </location>
</feature>
<evidence type="ECO:0000256" key="1">
    <source>
        <dbReference type="SAM" id="MobiDB-lite"/>
    </source>
</evidence>
<accession>A0AAI9VDC6</accession>
<comment type="caution">
    <text evidence="2">The sequence shown here is derived from an EMBL/GenBank/DDBJ whole genome shotgun (WGS) entry which is preliminary data.</text>
</comment>
<protein>
    <submittedName>
        <fullName evidence="2">Uncharacterized protein</fullName>
    </submittedName>
</protein>
<reference evidence="2" key="1">
    <citation type="submission" date="2016-11" db="EMBL/GenBank/DDBJ databases">
        <title>The genome sequence of Colletotrichum cuscutae.</title>
        <authorList>
            <person name="Baroncelli R."/>
        </authorList>
    </citation>
    <scope>NUCLEOTIDE SEQUENCE</scope>
    <source>
        <strain evidence="2">IMI 304802</strain>
    </source>
</reference>
<proteinExistence type="predicted"/>
<dbReference type="AlphaFoldDB" id="A0AAI9VDC6"/>
<feature type="compositionally biased region" description="Polar residues" evidence="1">
    <location>
        <begin position="72"/>
        <end position="84"/>
    </location>
</feature>
<dbReference type="EMBL" id="MPDP01000118">
    <property type="protein sequence ID" value="KAK1479124.1"/>
    <property type="molecule type" value="Genomic_DNA"/>
</dbReference>
<evidence type="ECO:0000313" key="2">
    <source>
        <dbReference type="EMBL" id="KAK1479124.1"/>
    </source>
</evidence>